<dbReference type="OrthoDB" id="849728at2759"/>
<dbReference type="Proteomes" id="UP000657918">
    <property type="component" value="Unassembled WGS sequence"/>
</dbReference>
<dbReference type="AlphaFoldDB" id="A0A835JM20"/>
<sequence>MKIIQRLKVKFRKLRDNKVEDLEQQRRPALFYEGFDKVLAERDSLKDQLSEANRKIAELENMARAFQAQESFNHKLSKGKKEEDDGKDKEIEHLEGELGIKNSLTDQQSVGEKVIKRTEYRIEAKDEKIRLLEDELSMKAEEIQWLKSQLDRKGKEFAKLRNNIQSACTDMENAVATLGSAFMFTVENPPEKGNGYSYDLIGAMPSAGDDMLKYLSKG</sequence>
<organism evidence="2 3">
    <name type="scientific">Salix dunnii</name>
    <dbReference type="NCBI Taxonomy" id="1413687"/>
    <lineage>
        <taxon>Eukaryota</taxon>
        <taxon>Viridiplantae</taxon>
        <taxon>Streptophyta</taxon>
        <taxon>Embryophyta</taxon>
        <taxon>Tracheophyta</taxon>
        <taxon>Spermatophyta</taxon>
        <taxon>Magnoliopsida</taxon>
        <taxon>eudicotyledons</taxon>
        <taxon>Gunneridae</taxon>
        <taxon>Pentapetalae</taxon>
        <taxon>rosids</taxon>
        <taxon>fabids</taxon>
        <taxon>Malpighiales</taxon>
        <taxon>Salicaceae</taxon>
        <taxon>Saliceae</taxon>
        <taxon>Salix</taxon>
    </lineage>
</organism>
<gene>
    <name evidence="2" type="ORF">SADUNF_Sadunf12G0097600</name>
</gene>
<name>A0A835JM20_9ROSI</name>
<reference evidence="2 3" key="1">
    <citation type="submission" date="2020-10" db="EMBL/GenBank/DDBJ databases">
        <title>Plant Genome Project.</title>
        <authorList>
            <person name="Zhang R.-G."/>
        </authorList>
    </citation>
    <scope>NUCLEOTIDE SEQUENCE [LARGE SCALE GENOMIC DNA]</scope>
    <source>
        <strain evidence="2">FAFU-HL-1</strain>
        <tissue evidence="2">Leaf</tissue>
    </source>
</reference>
<dbReference type="EMBL" id="JADGMS010000012">
    <property type="protein sequence ID" value="KAF9671891.1"/>
    <property type="molecule type" value="Genomic_DNA"/>
</dbReference>
<evidence type="ECO:0000256" key="1">
    <source>
        <dbReference type="SAM" id="Coils"/>
    </source>
</evidence>
<proteinExistence type="predicted"/>
<keyword evidence="1" id="KW-0175">Coiled coil</keyword>
<dbReference type="Gene3D" id="1.20.5.490">
    <property type="entry name" value="Single helix bin"/>
    <property type="match status" value="1"/>
</dbReference>
<feature type="coiled-coil region" evidence="1">
    <location>
        <begin position="115"/>
        <end position="142"/>
    </location>
</feature>
<comment type="caution">
    <text evidence="2">The sequence shown here is derived from an EMBL/GenBank/DDBJ whole genome shotgun (WGS) entry which is preliminary data.</text>
</comment>
<evidence type="ECO:0000313" key="3">
    <source>
        <dbReference type="Proteomes" id="UP000657918"/>
    </source>
</evidence>
<keyword evidence="3" id="KW-1185">Reference proteome</keyword>
<accession>A0A835JM20</accession>
<feature type="coiled-coil region" evidence="1">
    <location>
        <begin position="35"/>
        <end position="69"/>
    </location>
</feature>
<protein>
    <submittedName>
        <fullName evidence="2">Uncharacterized protein</fullName>
    </submittedName>
</protein>
<evidence type="ECO:0000313" key="2">
    <source>
        <dbReference type="EMBL" id="KAF9671891.1"/>
    </source>
</evidence>